<keyword evidence="2" id="KW-1185">Reference proteome</keyword>
<evidence type="ECO:0000313" key="2">
    <source>
        <dbReference type="Proteomes" id="UP000233837"/>
    </source>
</evidence>
<dbReference type="EMBL" id="KZ502442">
    <property type="protein sequence ID" value="PKU79303.1"/>
    <property type="molecule type" value="Genomic_DNA"/>
</dbReference>
<reference evidence="1 2" key="1">
    <citation type="journal article" date="2016" name="Sci. Rep.">
        <title>The Dendrobium catenatum Lindl. genome sequence provides insights into polysaccharide synthase, floral development and adaptive evolution.</title>
        <authorList>
            <person name="Zhang G.Q."/>
            <person name="Xu Q."/>
            <person name="Bian C."/>
            <person name="Tsai W.C."/>
            <person name="Yeh C.M."/>
            <person name="Liu K.W."/>
            <person name="Yoshida K."/>
            <person name="Zhang L.S."/>
            <person name="Chang S.B."/>
            <person name="Chen F."/>
            <person name="Shi Y."/>
            <person name="Su Y.Y."/>
            <person name="Zhang Y.Q."/>
            <person name="Chen L.J."/>
            <person name="Yin Y."/>
            <person name="Lin M."/>
            <person name="Huang H."/>
            <person name="Deng H."/>
            <person name="Wang Z.W."/>
            <person name="Zhu S.L."/>
            <person name="Zhao X."/>
            <person name="Deng C."/>
            <person name="Niu S.C."/>
            <person name="Huang J."/>
            <person name="Wang M."/>
            <person name="Liu G.H."/>
            <person name="Yang H.J."/>
            <person name="Xiao X.J."/>
            <person name="Hsiao Y.Y."/>
            <person name="Wu W.L."/>
            <person name="Chen Y.Y."/>
            <person name="Mitsuda N."/>
            <person name="Ohme-Takagi M."/>
            <person name="Luo Y.B."/>
            <person name="Van de Peer Y."/>
            <person name="Liu Z.J."/>
        </authorList>
    </citation>
    <scope>NUCLEOTIDE SEQUENCE [LARGE SCALE GENOMIC DNA]</scope>
    <source>
        <tissue evidence="1">The whole plant</tissue>
    </source>
</reference>
<evidence type="ECO:0000313" key="1">
    <source>
        <dbReference type="EMBL" id="PKU79303.1"/>
    </source>
</evidence>
<reference evidence="1 2" key="2">
    <citation type="journal article" date="2017" name="Nature">
        <title>The Apostasia genome and the evolution of orchids.</title>
        <authorList>
            <person name="Zhang G.Q."/>
            <person name="Liu K.W."/>
            <person name="Li Z."/>
            <person name="Lohaus R."/>
            <person name="Hsiao Y.Y."/>
            <person name="Niu S.C."/>
            <person name="Wang J.Y."/>
            <person name="Lin Y.C."/>
            <person name="Xu Q."/>
            <person name="Chen L.J."/>
            <person name="Yoshida K."/>
            <person name="Fujiwara S."/>
            <person name="Wang Z.W."/>
            <person name="Zhang Y.Q."/>
            <person name="Mitsuda N."/>
            <person name="Wang M."/>
            <person name="Liu G.H."/>
            <person name="Pecoraro L."/>
            <person name="Huang H.X."/>
            <person name="Xiao X.J."/>
            <person name="Lin M."/>
            <person name="Wu X.Y."/>
            <person name="Wu W.L."/>
            <person name="Chen Y.Y."/>
            <person name="Chang S.B."/>
            <person name="Sakamoto S."/>
            <person name="Ohme-Takagi M."/>
            <person name="Yagi M."/>
            <person name="Zeng S.J."/>
            <person name="Shen C.Y."/>
            <person name="Yeh C.M."/>
            <person name="Luo Y.B."/>
            <person name="Tsai W.C."/>
            <person name="Van de Peer Y."/>
            <person name="Liu Z.J."/>
        </authorList>
    </citation>
    <scope>NUCLEOTIDE SEQUENCE [LARGE SCALE GENOMIC DNA]</scope>
    <source>
        <tissue evidence="1">The whole plant</tissue>
    </source>
</reference>
<accession>A0A2I0WUJ5</accession>
<dbReference type="AlphaFoldDB" id="A0A2I0WUJ5"/>
<gene>
    <name evidence="1" type="ORF">MA16_Dca000648</name>
</gene>
<dbReference type="Proteomes" id="UP000233837">
    <property type="component" value="Unassembled WGS sequence"/>
</dbReference>
<sequence>MVFAQYFMRYTLKKLLKFSIYKETKLSPYPLKSSAMEENKDAPWLRIFKPSLLPQCQMIMHRS</sequence>
<name>A0A2I0WUJ5_9ASPA</name>
<proteinExistence type="predicted"/>
<organism evidence="1 2">
    <name type="scientific">Dendrobium catenatum</name>
    <dbReference type="NCBI Taxonomy" id="906689"/>
    <lineage>
        <taxon>Eukaryota</taxon>
        <taxon>Viridiplantae</taxon>
        <taxon>Streptophyta</taxon>
        <taxon>Embryophyta</taxon>
        <taxon>Tracheophyta</taxon>
        <taxon>Spermatophyta</taxon>
        <taxon>Magnoliopsida</taxon>
        <taxon>Liliopsida</taxon>
        <taxon>Asparagales</taxon>
        <taxon>Orchidaceae</taxon>
        <taxon>Epidendroideae</taxon>
        <taxon>Malaxideae</taxon>
        <taxon>Dendrobiinae</taxon>
        <taxon>Dendrobium</taxon>
    </lineage>
</organism>
<protein>
    <submittedName>
        <fullName evidence="1">Uncharacterized protein</fullName>
    </submittedName>
</protein>